<feature type="transmembrane region" description="Helical" evidence="2">
    <location>
        <begin position="20"/>
        <end position="41"/>
    </location>
</feature>
<sequence length="231" mass="25338">MYKINLLPPCLQCPGNKIKVNYLWLGAAVAVILFAGCLLFYCRLSAGHRQLAQARQELAQLQPRVAATDKLTASLREQQAIYDQMYQVLHNRLTWYRLLQDLPLALPADTWVNRLEIHRAGGLPGHGGPAASPAEAATAAQGNQPAPDRTTGAPAANLSRSAAVSWRVYICGSCWDMESVGVLLHQLSRLPYFASIQLTEARYDRLQGIVKFELTAAVKGGARHDKPTVQP</sequence>
<feature type="region of interest" description="Disordered" evidence="1">
    <location>
        <begin position="124"/>
        <end position="155"/>
    </location>
</feature>
<dbReference type="RefSeq" id="WP_008412541.1">
    <property type="nucleotide sequence ID" value="NZ_CAOS01000013.1"/>
</dbReference>
<dbReference type="eggNOG" id="COG3166">
    <property type="taxonomic scope" value="Bacteria"/>
</dbReference>
<dbReference type="Proteomes" id="UP000009315">
    <property type="component" value="Unassembled WGS sequence"/>
</dbReference>
<comment type="caution">
    <text evidence="3">The sequence shown here is derived from an EMBL/GenBank/DDBJ whole genome shotgun (WGS) entry which is preliminary data.</text>
</comment>
<keyword evidence="2" id="KW-0472">Membrane</keyword>
<evidence type="ECO:0000313" key="3">
    <source>
        <dbReference type="EMBL" id="CCO08875.1"/>
    </source>
</evidence>
<accession>K8E0D0</accession>
<dbReference type="STRING" id="1121428.DESHY_60047"/>
<feature type="compositionally biased region" description="Low complexity" evidence="1">
    <location>
        <begin position="129"/>
        <end position="142"/>
    </location>
</feature>
<name>K8E0D0_9FIRM</name>
<organism evidence="3 4">
    <name type="scientific">Desulforamulus hydrothermalis Lam5 = DSM 18033</name>
    <dbReference type="NCBI Taxonomy" id="1121428"/>
    <lineage>
        <taxon>Bacteria</taxon>
        <taxon>Bacillati</taxon>
        <taxon>Bacillota</taxon>
        <taxon>Clostridia</taxon>
        <taxon>Eubacteriales</taxon>
        <taxon>Peptococcaceae</taxon>
        <taxon>Desulforamulus</taxon>
    </lineage>
</organism>
<dbReference type="OrthoDB" id="1786654at2"/>
<keyword evidence="4" id="KW-1185">Reference proteome</keyword>
<keyword evidence="2" id="KW-0812">Transmembrane</keyword>
<reference evidence="3 4" key="1">
    <citation type="journal article" date="2013" name="Genome Announc.">
        <title>Genome Sequence of the Sulfate-Reducing Bacterium Desulfotomaculum hydrothermale Lam5(T).</title>
        <authorList>
            <person name="Amin O."/>
            <person name="Fardeau M.L."/>
            <person name="Valette O."/>
            <person name="Hirschler-Rea A."/>
            <person name="Barbe V."/>
            <person name="Medigue C."/>
            <person name="Vacherie B."/>
            <person name="Ollivier B."/>
            <person name="Bertin P.N."/>
            <person name="Dolla A."/>
        </authorList>
    </citation>
    <scope>NUCLEOTIDE SEQUENCE [LARGE SCALE GENOMIC DNA]</scope>
    <source>
        <strain evidence="4">Lam5 / DSM 18033</strain>
    </source>
</reference>
<dbReference type="AlphaFoldDB" id="K8E0D0"/>
<protein>
    <submittedName>
        <fullName evidence="3">Putative Fimbrial assembly family protein</fullName>
    </submittedName>
</protein>
<evidence type="ECO:0000256" key="1">
    <source>
        <dbReference type="SAM" id="MobiDB-lite"/>
    </source>
</evidence>
<proteinExistence type="predicted"/>
<dbReference type="EMBL" id="CAOS01000013">
    <property type="protein sequence ID" value="CCO08875.1"/>
    <property type="molecule type" value="Genomic_DNA"/>
</dbReference>
<evidence type="ECO:0000313" key="4">
    <source>
        <dbReference type="Proteomes" id="UP000009315"/>
    </source>
</evidence>
<keyword evidence="2" id="KW-1133">Transmembrane helix</keyword>
<evidence type="ECO:0000256" key="2">
    <source>
        <dbReference type="SAM" id="Phobius"/>
    </source>
</evidence>
<gene>
    <name evidence="3" type="ORF">DESHY_60047</name>
</gene>